<sequence>MTSPGRGDLGTIDSEAFDFSQLEEYINDDNESNIYFHDALVTSSDLKLSEDKAPPYARSGQPGLVKEPAHSPQTAPQHQKNFRPSSDVTSSFNKPHHLPDSPPDSGSEPPFSPPNEDPKLKCPSIDLIHHHLPSEMSVHPSDSLKQQQHHHHHYIHYGLPQKHATDISISSSTSPTSPHHPVSPVHSTHSASMPVLAQPSMSGLTQIPTFVPNTLPQQLLTSGLGHLYTGSEEFLYENITNPVSSTTNSKKRKLPESPKIPRTHQNGNGVQVKIEPSIQSPDPTTTVLPSSDEDYNFELSAAEANALFVDSSFQCIRFQSFQPNTWAQLLDKDMKEIASPNFRVDADKGFNYSNADESFVCQKKNHFQVTVHVQPVADAHYVRTPEGTRVVDKFSLNFHGVKMESPTQTIKVEQSQSDRSKRPFHPVPLELVTDQVTKTTVGRLHFSETTSNNMRKKGKPNPDQRFFFLVVSLCAHVSGETPITVVAHSSEKIIVRASNPGQFENDMELSWQKGHTLDSIFHNGRVGINTDRPEESLVVHGNIKVTGHILQPSDLRAKYDIHELDTREQLRNVSNLRIVHYRYLSEFGEGVGLSSLGDTGVIAQEVQHILPEAVREAGDVRLQDGHVIEKLLVVNKERIFMENVGAVKELCKVTDNLETRIDELERINRKLSSMKRKDSLKSTATDLSRMSSVISHGKHRCHRSCGKQRSGNQVSSCSSHFIQSSIFVLVVIMACCLMALATLYIMEWQNQHNSPFIRGAVFIQMRSPSIENTTAAMQSRIPIMSTLFPSLILSSQASSLSSRRSTSERMHGVSPKQSTQIGIQICFASVPTISPDDRFYGFHHGDSRPPEEFGIPFNYDGGEKLNVPNQKDDNENLRQQTPDDAIPEANQHQSLSSDAHKIKKRMIESEDENAENNPIFRSELGSELHLLELNATLLPELCSEERLEDTSGLYIFCSVYISRHFPHPNITLHIRTEDSDTVVEYCGGNHQVSCPREVLSDDNVHSSNSISKREVIPQSRSWQLPVGSFVRSRYRFRMMSRRFSTDQQICSMNTNFRPFTEYVLTFQRRCDK</sequence>
<evidence type="ECO:0000256" key="2">
    <source>
        <dbReference type="ARBA" id="ARBA00008221"/>
    </source>
</evidence>
<dbReference type="PANTHER" id="PTHR13029:SF18">
    <property type="entry name" value="MYELIN REGULATORY FACTOR HOMOLOG 1"/>
    <property type="match status" value="1"/>
</dbReference>
<name>A0A8X6U0W8_NEPPI</name>
<feature type="domain" description="Peptidase S74" evidence="12">
    <location>
        <begin position="553"/>
        <end position="661"/>
    </location>
</feature>
<evidence type="ECO:0000313" key="14">
    <source>
        <dbReference type="Proteomes" id="UP000887013"/>
    </source>
</evidence>
<evidence type="ECO:0000256" key="7">
    <source>
        <dbReference type="PROSITE-ProRule" id="PRU00850"/>
    </source>
</evidence>
<dbReference type="InterPro" id="IPR025719">
    <property type="entry name" value="MYRF_C2"/>
</dbReference>
<feature type="domain" description="NDT80" evidence="11">
    <location>
        <begin position="246"/>
        <end position="507"/>
    </location>
</feature>
<dbReference type="OrthoDB" id="27041at2759"/>
<keyword evidence="5 7" id="KW-0238">DNA-binding</keyword>
<evidence type="ECO:0000256" key="1">
    <source>
        <dbReference type="ARBA" id="ARBA00004167"/>
    </source>
</evidence>
<dbReference type="InterPro" id="IPR008967">
    <property type="entry name" value="p53-like_TF_DNA-bd_sf"/>
</dbReference>
<feature type="compositionally biased region" description="Polar residues" evidence="9">
    <location>
        <begin position="71"/>
        <end position="93"/>
    </location>
</feature>
<evidence type="ECO:0000256" key="9">
    <source>
        <dbReference type="SAM" id="MobiDB-lite"/>
    </source>
</evidence>
<feature type="transmembrane region" description="Helical" evidence="10">
    <location>
        <begin position="726"/>
        <end position="746"/>
    </location>
</feature>
<dbReference type="Pfam" id="PF13887">
    <property type="entry name" value="MYRF_ICA"/>
    <property type="match status" value="1"/>
</dbReference>
<dbReference type="CDD" id="cd10144">
    <property type="entry name" value="Peptidase_S74_CIMCD"/>
    <property type="match status" value="1"/>
</dbReference>
<keyword evidence="6 10" id="KW-0472">Membrane</keyword>
<keyword evidence="3 10" id="KW-0812">Transmembrane</keyword>
<comment type="similarity">
    <text evidence="2">Belongs to the MRF family.</text>
</comment>
<gene>
    <name evidence="13" type="primary">myrf</name>
    <name evidence="13" type="ORF">NPIL_181771</name>
</gene>
<keyword evidence="4 10" id="KW-1133">Transmembrane helix</keyword>
<dbReference type="GO" id="GO:0016540">
    <property type="term" value="P:protein autoprocessing"/>
    <property type="evidence" value="ECO:0007669"/>
    <property type="project" value="InterPro"/>
</dbReference>
<dbReference type="GO" id="GO:0043565">
    <property type="term" value="F:sequence-specific DNA binding"/>
    <property type="evidence" value="ECO:0007669"/>
    <property type="project" value="TreeGrafter"/>
</dbReference>
<dbReference type="GO" id="GO:0006357">
    <property type="term" value="P:regulation of transcription by RNA polymerase II"/>
    <property type="evidence" value="ECO:0007669"/>
    <property type="project" value="UniProtKB-ARBA"/>
</dbReference>
<feature type="DNA-binding region" description="NDT80" evidence="7">
    <location>
        <begin position="246"/>
        <end position="507"/>
    </location>
</feature>
<feature type="region of interest" description="Disordered" evidence="9">
    <location>
        <begin position="851"/>
        <end position="899"/>
    </location>
</feature>
<dbReference type="Pfam" id="PF05224">
    <property type="entry name" value="NDT80_PhoG"/>
    <property type="match status" value="1"/>
</dbReference>
<evidence type="ECO:0000256" key="8">
    <source>
        <dbReference type="SAM" id="Coils"/>
    </source>
</evidence>
<accession>A0A8X6U0W8</accession>
<evidence type="ECO:0000256" key="5">
    <source>
        <dbReference type="ARBA" id="ARBA00023125"/>
    </source>
</evidence>
<evidence type="ECO:0000313" key="13">
    <source>
        <dbReference type="EMBL" id="GFT68575.1"/>
    </source>
</evidence>
<dbReference type="AlphaFoldDB" id="A0A8X6U0W8"/>
<dbReference type="InterPro" id="IPR026932">
    <property type="entry name" value="MYRF_ICA"/>
</dbReference>
<dbReference type="InterPro" id="IPR051577">
    <property type="entry name" value="MRF-like"/>
</dbReference>
<dbReference type="Gene3D" id="2.60.40.1390">
    <property type="entry name" value="NDT80 DNA-binding domain"/>
    <property type="match status" value="2"/>
</dbReference>
<evidence type="ECO:0000256" key="4">
    <source>
        <dbReference type="ARBA" id="ARBA00022989"/>
    </source>
</evidence>
<evidence type="ECO:0000256" key="6">
    <source>
        <dbReference type="ARBA" id="ARBA00023136"/>
    </source>
</evidence>
<feature type="coiled-coil region" evidence="8">
    <location>
        <begin position="647"/>
        <end position="677"/>
    </location>
</feature>
<keyword evidence="8" id="KW-0175">Coiled coil</keyword>
<dbReference type="PROSITE" id="PS51688">
    <property type="entry name" value="ICA"/>
    <property type="match status" value="1"/>
</dbReference>
<dbReference type="GO" id="GO:0045893">
    <property type="term" value="P:positive regulation of DNA-templated transcription"/>
    <property type="evidence" value="ECO:0007669"/>
    <property type="project" value="TreeGrafter"/>
</dbReference>
<dbReference type="Proteomes" id="UP000887013">
    <property type="component" value="Unassembled WGS sequence"/>
</dbReference>
<comment type="caution">
    <text evidence="13">The sequence shown here is derived from an EMBL/GenBank/DDBJ whole genome shotgun (WGS) entry which is preliminary data.</text>
</comment>
<dbReference type="GO" id="GO:0005789">
    <property type="term" value="C:endoplasmic reticulum membrane"/>
    <property type="evidence" value="ECO:0007669"/>
    <property type="project" value="TreeGrafter"/>
</dbReference>
<dbReference type="PANTHER" id="PTHR13029">
    <property type="match status" value="1"/>
</dbReference>
<feature type="region of interest" description="Disordered" evidence="9">
    <location>
        <begin position="167"/>
        <end position="190"/>
    </location>
</feature>
<feature type="region of interest" description="Disordered" evidence="9">
    <location>
        <begin position="244"/>
        <end position="267"/>
    </location>
</feature>
<dbReference type="SUPFAM" id="SSF49417">
    <property type="entry name" value="p53-like transcription factors"/>
    <property type="match status" value="1"/>
</dbReference>
<dbReference type="Pfam" id="PF13884">
    <property type="entry name" value="Peptidase_S74"/>
    <property type="match status" value="1"/>
</dbReference>
<dbReference type="GO" id="GO:0003700">
    <property type="term" value="F:DNA-binding transcription factor activity"/>
    <property type="evidence" value="ECO:0007669"/>
    <property type="project" value="UniProtKB-UniRule"/>
</dbReference>
<dbReference type="InterPro" id="IPR037141">
    <property type="entry name" value="NDT80_DNA-bd_dom_sf"/>
</dbReference>
<protein>
    <submittedName>
        <fullName evidence="13">Myelin regulatory factor</fullName>
    </submittedName>
</protein>
<dbReference type="PROSITE" id="PS51517">
    <property type="entry name" value="NDT80"/>
    <property type="match status" value="1"/>
</dbReference>
<evidence type="ECO:0000259" key="11">
    <source>
        <dbReference type="PROSITE" id="PS51517"/>
    </source>
</evidence>
<dbReference type="EMBL" id="BMAW01115994">
    <property type="protein sequence ID" value="GFT68575.1"/>
    <property type="molecule type" value="Genomic_DNA"/>
</dbReference>
<evidence type="ECO:0000259" key="12">
    <source>
        <dbReference type="PROSITE" id="PS51688"/>
    </source>
</evidence>
<dbReference type="GO" id="GO:0005634">
    <property type="term" value="C:nucleus"/>
    <property type="evidence" value="ECO:0007669"/>
    <property type="project" value="TreeGrafter"/>
</dbReference>
<proteinExistence type="inferred from homology"/>
<dbReference type="InterPro" id="IPR030392">
    <property type="entry name" value="S74_ICA"/>
</dbReference>
<feature type="region of interest" description="Disordered" evidence="9">
    <location>
        <begin position="45"/>
        <end position="122"/>
    </location>
</feature>
<organism evidence="13 14">
    <name type="scientific">Nephila pilipes</name>
    <name type="common">Giant wood spider</name>
    <name type="synonym">Nephila maculata</name>
    <dbReference type="NCBI Taxonomy" id="299642"/>
    <lineage>
        <taxon>Eukaryota</taxon>
        <taxon>Metazoa</taxon>
        <taxon>Ecdysozoa</taxon>
        <taxon>Arthropoda</taxon>
        <taxon>Chelicerata</taxon>
        <taxon>Arachnida</taxon>
        <taxon>Araneae</taxon>
        <taxon>Araneomorphae</taxon>
        <taxon>Entelegynae</taxon>
        <taxon>Araneoidea</taxon>
        <taxon>Nephilidae</taxon>
        <taxon>Nephila</taxon>
    </lineage>
</organism>
<evidence type="ECO:0000256" key="10">
    <source>
        <dbReference type="SAM" id="Phobius"/>
    </source>
</evidence>
<evidence type="ECO:0000256" key="3">
    <source>
        <dbReference type="ARBA" id="ARBA00022692"/>
    </source>
</evidence>
<dbReference type="Pfam" id="PF13888">
    <property type="entry name" value="MRF_C2"/>
    <property type="match status" value="1"/>
</dbReference>
<keyword evidence="14" id="KW-1185">Reference proteome</keyword>
<reference evidence="13" key="1">
    <citation type="submission" date="2020-08" db="EMBL/GenBank/DDBJ databases">
        <title>Multicomponent nature underlies the extraordinary mechanical properties of spider dragline silk.</title>
        <authorList>
            <person name="Kono N."/>
            <person name="Nakamura H."/>
            <person name="Mori M."/>
            <person name="Yoshida Y."/>
            <person name="Ohtoshi R."/>
            <person name="Malay A.D."/>
            <person name="Moran D.A.P."/>
            <person name="Tomita M."/>
            <person name="Numata K."/>
            <person name="Arakawa K."/>
        </authorList>
    </citation>
    <scope>NUCLEOTIDE SEQUENCE</scope>
</reference>
<comment type="subcellular location">
    <subcellularLocation>
        <location evidence="1">Membrane</location>
        <topology evidence="1">Single-pass membrane protein</topology>
    </subcellularLocation>
</comment>
<dbReference type="InterPro" id="IPR024061">
    <property type="entry name" value="NDT80_DNA-bd_dom"/>
</dbReference>